<dbReference type="GO" id="GO:0004016">
    <property type="term" value="F:adenylate cyclase activity"/>
    <property type="evidence" value="ECO:0007669"/>
    <property type="project" value="UniProtKB-EC"/>
</dbReference>
<dbReference type="PANTHER" id="PTHR16305:SF28">
    <property type="entry name" value="GUANYLATE CYCLASE DOMAIN-CONTAINING PROTEIN"/>
    <property type="match status" value="1"/>
</dbReference>
<organism evidence="5">
    <name type="scientific">uncultured Acetobacteraceae bacterium</name>
    <dbReference type="NCBI Taxonomy" id="169975"/>
    <lineage>
        <taxon>Bacteria</taxon>
        <taxon>Pseudomonadati</taxon>
        <taxon>Pseudomonadota</taxon>
        <taxon>Alphaproteobacteria</taxon>
        <taxon>Acetobacterales</taxon>
        <taxon>Acetobacteraceae</taxon>
        <taxon>environmental samples</taxon>
    </lineage>
</organism>
<proteinExistence type="predicted"/>
<dbReference type="SUPFAM" id="SSF52540">
    <property type="entry name" value="P-loop containing nucleoside triphosphate hydrolases"/>
    <property type="match status" value="1"/>
</dbReference>
<dbReference type="InterPro" id="IPR001054">
    <property type="entry name" value="A/G_cyclase"/>
</dbReference>
<dbReference type="Pfam" id="PF13191">
    <property type="entry name" value="AAA_16"/>
    <property type="match status" value="1"/>
</dbReference>
<dbReference type="SUPFAM" id="SSF55073">
    <property type="entry name" value="Nucleotide cyclase"/>
    <property type="match status" value="1"/>
</dbReference>
<dbReference type="InterPro" id="IPR041664">
    <property type="entry name" value="AAA_16"/>
</dbReference>
<dbReference type="PANTHER" id="PTHR16305">
    <property type="entry name" value="TESTICULAR SOLUBLE ADENYLYL CYCLASE"/>
    <property type="match status" value="1"/>
</dbReference>
<dbReference type="GO" id="GO:0005524">
    <property type="term" value="F:ATP binding"/>
    <property type="evidence" value="ECO:0007669"/>
    <property type="project" value="UniProtKB-KW"/>
</dbReference>
<dbReference type="EC" id="4.6.1.1" evidence="5"/>
<keyword evidence="2" id="KW-0067">ATP-binding</keyword>
<evidence type="ECO:0000259" key="4">
    <source>
        <dbReference type="PROSITE" id="PS50125"/>
    </source>
</evidence>
<dbReference type="PROSITE" id="PS50125">
    <property type="entry name" value="GUANYLATE_CYCLASE_2"/>
    <property type="match status" value="1"/>
</dbReference>
<dbReference type="EMBL" id="CADCTG010000320">
    <property type="protein sequence ID" value="CAA9284887.1"/>
    <property type="molecule type" value="Genomic_DNA"/>
</dbReference>
<protein>
    <submittedName>
        <fullName evidence="5">Adenylate cyclase</fullName>
        <ecNumber evidence="5">4.6.1.1</ecNumber>
    </submittedName>
</protein>
<keyword evidence="5" id="KW-0456">Lyase</keyword>
<name>A0A6J4JR08_9PROT</name>
<dbReference type="AlphaFoldDB" id="A0A6J4JR08"/>
<dbReference type="InterPro" id="IPR029787">
    <property type="entry name" value="Nucleotide_cyclase"/>
</dbReference>
<dbReference type="CDD" id="cd07302">
    <property type="entry name" value="CHD"/>
    <property type="match status" value="1"/>
</dbReference>
<dbReference type="GO" id="GO:0035556">
    <property type="term" value="P:intracellular signal transduction"/>
    <property type="evidence" value="ECO:0007669"/>
    <property type="project" value="InterPro"/>
</dbReference>
<dbReference type="GO" id="GO:0009190">
    <property type="term" value="P:cyclic nucleotide biosynthetic process"/>
    <property type="evidence" value="ECO:0007669"/>
    <property type="project" value="InterPro"/>
</dbReference>
<accession>A0A6J4JR08</accession>
<evidence type="ECO:0000256" key="3">
    <source>
        <dbReference type="SAM" id="MobiDB-lite"/>
    </source>
</evidence>
<feature type="domain" description="Guanylate cyclase" evidence="4">
    <location>
        <begin position="8"/>
        <end position="140"/>
    </location>
</feature>
<evidence type="ECO:0000256" key="1">
    <source>
        <dbReference type="ARBA" id="ARBA00022741"/>
    </source>
</evidence>
<dbReference type="Pfam" id="PF00211">
    <property type="entry name" value="Guanylate_cyc"/>
    <property type="match status" value="1"/>
</dbReference>
<feature type="compositionally biased region" description="Basic and acidic residues" evidence="3">
    <location>
        <begin position="1040"/>
        <end position="1056"/>
    </location>
</feature>
<feature type="region of interest" description="Disordered" evidence="3">
    <location>
        <begin position="1039"/>
        <end position="1072"/>
    </location>
</feature>
<reference evidence="5" key="1">
    <citation type="submission" date="2020-02" db="EMBL/GenBank/DDBJ databases">
        <authorList>
            <person name="Meier V. D."/>
        </authorList>
    </citation>
    <scope>NUCLEOTIDE SEQUENCE</scope>
    <source>
        <strain evidence="5">AVDCRST_MAG08</strain>
    </source>
</reference>
<evidence type="ECO:0000256" key="2">
    <source>
        <dbReference type="ARBA" id="ARBA00022840"/>
    </source>
</evidence>
<dbReference type="Gene3D" id="3.30.70.1230">
    <property type="entry name" value="Nucleotide cyclase"/>
    <property type="match status" value="1"/>
</dbReference>
<dbReference type="SUPFAM" id="SSF48452">
    <property type="entry name" value="TPR-like"/>
    <property type="match status" value="1"/>
</dbReference>
<dbReference type="Gene3D" id="1.25.40.10">
    <property type="entry name" value="Tetratricopeptide repeat domain"/>
    <property type="match status" value="1"/>
</dbReference>
<evidence type="ECO:0000313" key="5">
    <source>
        <dbReference type="EMBL" id="CAA9284887.1"/>
    </source>
</evidence>
<dbReference type="GO" id="GO:0005737">
    <property type="term" value="C:cytoplasm"/>
    <property type="evidence" value="ECO:0007669"/>
    <property type="project" value="TreeGrafter"/>
</dbReference>
<dbReference type="Gene3D" id="3.40.50.300">
    <property type="entry name" value="P-loop containing nucleotide triphosphate hydrolases"/>
    <property type="match status" value="1"/>
</dbReference>
<dbReference type="InterPro" id="IPR011990">
    <property type="entry name" value="TPR-like_helical_dom_sf"/>
</dbReference>
<keyword evidence="1" id="KW-0547">Nucleotide-binding</keyword>
<gene>
    <name evidence="5" type="ORF">AVDCRST_MAG08-4077</name>
</gene>
<dbReference type="InterPro" id="IPR027417">
    <property type="entry name" value="P-loop_NTPase"/>
</dbReference>
<sequence length="1072" mass="115633">MVERRYATILFCDLAGYTALSEQLDLEELRDFQARYQRLAVGVIERWGGFVASFQGDGVLAFFGYPAAHETDAERGIRAALELVERVPGLPAPRGPSRAPLPVRVGLHTGQVVIGPDPADAATGGHGAVGEAVNLAARLQAEAPPGAVVVSRETLDLVNGLFDTEPLGAKALRGLSRVVSVHRVLRARPAADRGWNRSRRGATRLVGRDAPLRELLRHWRDTGRENRFRVVHVVGEAGVGKTRLVSELCARVEAEDAGALQANCLEIFANTPLYPAASLLWSHTGLTTDNSEAQGRAKIAKFFQAFGPPATPEDVEVAAGLLGLPGTAPDAADASLPLIKQKQFALLASLLGRAMGDRRMLLWVEDAHWLDRSSAELLAHLAERFADRPLLLVLTLRQPPENAGVLRADAAIRLEPLPLPECLELARAVPGARALPDGVLLRAAEASDGIPLFAEQLTLSLIDQGAAGPAARGAAAALPLTLAEMLSERLDRLGEARRIVQAAACVGRAFAPDPLAELLGLPRPAVLASLDALVQAEILRRRHNGVDAIYEFRHALLQRVAYESMLGSERRAIHARIAAGLRRGESVGPVLPGVLAHHLTAAGDSTAAARAWLEAGAAAARRSAHTEAVEHLRQGLRLLDEVAEPEERRHLEVELQASLVGPLAALHGTSSAEIAACCRRGLQLCMEGEPTAQVFPFLFGLFTVSLARQRIREAVSLAELFVSIAERKGHESGRVVGHRMLGMALLISGEPRRAREALELSLRLRSLEREPDDTHLFGQNSWIHGAALLSNALFCLGEVDEALRVGLGALRSADALRHPYTTGLVLGYVGWLLGHCDATEAHMREARRQIALSERHRLGILGAHGEAHLGWALCRQGDLAQGSVVLEQAIAAFDAAENRVGLVRYLACLADARRRTGRLAEAGALHARAARMVRESGELWIEAEVMRLGALIARDADPRQPEAAEALLRDAAALARRRGMPVFELWCLLDLSRLLGPARPDPAVSARIGELSHLQNLERRAAEALRLHGYGGWRANLGARRHEPWPRSPEEARAQEDAELSAQPADAPLPRT</sequence>
<dbReference type="SMART" id="SM00044">
    <property type="entry name" value="CYCc"/>
    <property type="match status" value="1"/>
</dbReference>